<comment type="caution">
    <text evidence="1">The sequence shown here is derived from an EMBL/GenBank/DDBJ whole genome shotgun (WGS) entry which is preliminary data.</text>
</comment>
<dbReference type="Proteomes" id="UP001186974">
    <property type="component" value="Unassembled WGS sequence"/>
</dbReference>
<evidence type="ECO:0000313" key="2">
    <source>
        <dbReference type="Proteomes" id="UP001186974"/>
    </source>
</evidence>
<accession>A0ACC3D8V3</accession>
<dbReference type="EMBL" id="JAWDJW010006815">
    <property type="protein sequence ID" value="KAK3063528.1"/>
    <property type="molecule type" value="Genomic_DNA"/>
</dbReference>
<sequence>MPPLYQDSQNGLTGSCLCGAVRYSISASRIYNVVCHCTSCRRVTGSSFLTASIYPIDSLTITIADQQYSANPSPAPGIRSYVDPKTDSGKPLTRHACATCSSFLFAYTPLAEQIVSVGAGTMDQVDSWAPDKEQYARNRARWLPEFGEGAKGLRVYLGHPFEVDGDIRP</sequence>
<proteinExistence type="predicted"/>
<keyword evidence="2" id="KW-1185">Reference proteome</keyword>
<protein>
    <submittedName>
        <fullName evidence="1">Uncharacterized protein</fullName>
    </submittedName>
</protein>
<reference evidence="1" key="1">
    <citation type="submission" date="2024-09" db="EMBL/GenBank/DDBJ databases">
        <title>Black Yeasts Isolated from many extreme environments.</title>
        <authorList>
            <person name="Coleine C."/>
            <person name="Stajich J.E."/>
            <person name="Selbmann L."/>
        </authorList>
    </citation>
    <scope>NUCLEOTIDE SEQUENCE</scope>
    <source>
        <strain evidence="1">CCFEE 5737</strain>
    </source>
</reference>
<name>A0ACC3D8V3_9PEZI</name>
<evidence type="ECO:0000313" key="1">
    <source>
        <dbReference type="EMBL" id="KAK3063528.1"/>
    </source>
</evidence>
<gene>
    <name evidence="1" type="ORF">LTS18_014811</name>
</gene>
<organism evidence="1 2">
    <name type="scientific">Coniosporium uncinatum</name>
    <dbReference type="NCBI Taxonomy" id="93489"/>
    <lineage>
        <taxon>Eukaryota</taxon>
        <taxon>Fungi</taxon>
        <taxon>Dikarya</taxon>
        <taxon>Ascomycota</taxon>
        <taxon>Pezizomycotina</taxon>
        <taxon>Dothideomycetes</taxon>
        <taxon>Dothideomycetes incertae sedis</taxon>
        <taxon>Coniosporium</taxon>
    </lineage>
</organism>